<dbReference type="AlphaFoldDB" id="A0A0H2LXD2"/>
<comment type="caution">
    <text evidence="1">The sequence shown here is derived from an EMBL/GenBank/DDBJ whole genome shotgun (WGS) entry which is preliminary data.</text>
</comment>
<reference evidence="1 2" key="1">
    <citation type="submission" date="2015-03" db="EMBL/GenBank/DDBJ databases">
        <title>Genome sequence of Variovorax paradoxus TBEA6.</title>
        <authorList>
            <person name="Poehlein A."/>
            <person name="Schuldes J."/>
            <person name="Wuebbeler J.H."/>
            <person name="Hiessl S."/>
            <person name="Steinbuechel A."/>
            <person name="Daniel R."/>
        </authorList>
    </citation>
    <scope>NUCLEOTIDE SEQUENCE [LARGE SCALE GENOMIC DNA]</scope>
    <source>
        <strain evidence="1 2">TBEA6</strain>
    </source>
</reference>
<keyword evidence="2" id="KW-1185">Reference proteome</keyword>
<evidence type="ECO:0000313" key="2">
    <source>
        <dbReference type="Proteomes" id="UP000035170"/>
    </source>
</evidence>
<sequence length="320" mass="37089">MIPRLRNPRVGRHAASGLIQHDDVQAWEQLNEQPFAFRHGLAGHPLLSIERLARLSERAFDRDHYKRYFKAAELKLPRDTLKARFRENIEQIGENGKWVALHYIDEMDPEYGDLFDLLLADVEEITRRPVRSQMTWGSLSVFLSAPWLPVAYHFDHETNFLMQVQGEKDLRLYPREFGTLTPPEIEDFYRHNPVAGIYRDDLADAGSAWRLVPGIGVHHPPLAPHRIQNGKDVSVSLAFYYVMPEMEERGHVYQVNYCMRKLGLRPRAPGESALSDRMKIKFMRALSTSNPRTHDELLYSGVSRLAAPFRWAKHLREGRA</sequence>
<accession>A0A0H2LXD2</accession>
<organism evidence="1 2">
    <name type="scientific">Variovorax paradoxus</name>
    <dbReference type="NCBI Taxonomy" id="34073"/>
    <lineage>
        <taxon>Bacteria</taxon>
        <taxon>Pseudomonadati</taxon>
        <taxon>Pseudomonadota</taxon>
        <taxon>Betaproteobacteria</taxon>
        <taxon>Burkholderiales</taxon>
        <taxon>Comamonadaceae</taxon>
        <taxon>Variovorax</taxon>
    </lineage>
</organism>
<evidence type="ECO:0000313" key="1">
    <source>
        <dbReference type="EMBL" id="KLN53147.1"/>
    </source>
</evidence>
<dbReference type="PATRIC" id="fig|34073.19.peg.5946"/>
<dbReference type="EMBL" id="JZWI01000038">
    <property type="protein sequence ID" value="KLN53147.1"/>
    <property type="molecule type" value="Genomic_DNA"/>
</dbReference>
<proteinExistence type="predicted"/>
<dbReference type="SUPFAM" id="SSF51197">
    <property type="entry name" value="Clavaminate synthase-like"/>
    <property type="match status" value="1"/>
</dbReference>
<dbReference type="RefSeq" id="WP_047787024.1">
    <property type="nucleotide sequence ID" value="NZ_JZWI01000038.1"/>
</dbReference>
<protein>
    <submittedName>
        <fullName evidence="1">Uncharacterized protein</fullName>
    </submittedName>
</protein>
<dbReference type="Gene3D" id="2.60.120.650">
    <property type="entry name" value="Cupin"/>
    <property type="match status" value="1"/>
</dbReference>
<dbReference type="Proteomes" id="UP000035170">
    <property type="component" value="Unassembled WGS sequence"/>
</dbReference>
<gene>
    <name evidence="1" type="ORF">VPARA_57920</name>
</gene>
<name>A0A0H2LXD2_VARPD</name>